<protein>
    <recommendedName>
        <fullName evidence="10">DUF1682 domain-containing protein</fullName>
    </recommendedName>
</protein>
<accession>A0A507E5X2</accession>
<dbReference type="InterPro" id="IPR012879">
    <property type="entry name" value="CCDC47"/>
</dbReference>
<evidence type="ECO:0000256" key="6">
    <source>
        <dbReference type="SAM" id="Phobius"/>
    </source>
</evidence>
<dbReference type="Pfam" id="PF07946">
    <property type="entry name" value="CCDC47"/>
    <property type="match status" value="1"/>
</dbReference>
<proteinExistence type="predicted"/>
<dbReference type="GO" id="GO:0032469">
    <property type="term" value="P:endoplasmic reticulum calcium ion homeostasis"/>
    <property type="evidence" value="ECO:0007669"/>
    <property type="project" value="InterPro"/>
</dbReference>
<evidence type="ECO:0000256" key="4">
    <source>
        <dbReference type="ARBA" id="ARBA00023136"/>
    </source>
</evidence>
<keyword evidence="4 6" id="KW-0472">Membrane</keyword>
<feature type="transmembrane region" description="Helical" evidence="6">
    <location>
        <begin position="74"/>
        <end position="93"/>
    </location>
</feature>
<comment type="caution">
    <text evidence="8">The sequence shown here is derived from an EMBL/GenBank/DDBJ whole genome shotgun (WGS) entry which is preliminary data.</text>
</comment>
<dbReference type="PANTHER" id="PTHR12883">
    <property type="entry name" value="ADIPOCYTE-SPECIFIC PROTEIN 4-RELATED"/>
    <property type="match status" value="1"/>
</dbReference>
<evidence type="ECO:0000313" key="8">
    <source>
        <dbReference type="EMBL" id="TPX59272.1"/>
    </source>
</evidence>
<evidence type="ECO:0008006" key="10">
    <source>
        <dbReference type="Google" id="ProtNLM"/>
    </source>
</evidence>
<keyword evidence="9" id="KW-1185">Reference proteome</keyword>
<sequence>MKSFLRTAFGILLVLLALTSAFAQEADDYDDEEDEQVSAHQRLTTGRIQSPLTQGTPADVSPSYSWKDVKWQNLKIEILIISTLVAYVLNYFIGKSWNKKLVRNWYQNTSSIWERNFAHVGDVSGHKLINDGVRTYVLHASGRVHVKSIYGRIRLAPRYDMVQRALAVIQGQTTSHDRLTLTVTLKPEESESMVFAILLKDMVKKIMDARWDLSEFPKKREMPTRSGPFPSQYYTVFAEAPEFLSMMWEDPDVRKCLWASMGLDAEGNGSPFHYPLIEQIVLTDLPREKPLKLDELDNIPKTLTFVIRLPNLARLNERAINSMNDVLELVFLFVDYIGQHGKVNPETKAKIAKVRAAATQSILKAAEEERKEELAQKKYQEKRAREQQLTKLSPEEQRKYEERERKKELKRAQNKKVKKI</sequence>
<dbReference type="STRING" id="109895.A0A507E5X2"/>
<feature type="signal peptide" evidence="7">
    <location>
        <begin position="1"/>
        <end position="23"/>
    </location>
</feature>
<evidence type="ECO:0000256" key="5">
    <source>
        <dbReference type="SAM" id="MobiDB-lite"/>
    </source>
</evidence>
<dbReference type="EMBL" id="QEAQ01000027">
    <property type="protein sequence ID" value="TPX59272.1"/>
    <property type="molecule type" value="Genomic_DNA"/>
</dbReference>
<keyword evidence="2 6" id="KW-0812">Transmembrane</keyword>
<keyword evidence="7" id="KW-0732">Signal</keyword>
<evidence type="ECO:0000256" key="7">
    <source>
        <dbReference type="SAM" id="SignalP"/>
    </source>
</evidence>
<evidence type="ECO:0000313" key="9">
    <source>
        <dbReference type="Proteomes" id="UP000318582"/>
    </source>
</evidence>
<feature type="chain" id="PRO_5021414240" description="DUF1682 domain-containing protein" evidence="7">
    <location>
        <begin position="24"/>
        <end position="420"/>
    </location>
</feature>
<dbReference type="GO" id="GO:0016020">
    <property type="term" value="C:membrane"/>
    <property type="evidence" value="ECO:0007669"/>
    <property type="project" value="UniProtKB-SubCell"/>
</dbReference>
<dbReference type="Proteomes" id="UP000318582">
    <property type="component" value="Unassembled WGS sequence"/>
</dbReference>
<dbReference type="GO" id="GO:0005783">
    <property type="term" value="C:endoplasmic reticulum"/>
    <property type="evidence" value="ECO:0007669"/>
    <property type="project" value="InterPro"/>
</dbReference>
<organism evidence="8 9">
    <name type="scientific">Powellomyces hirtus</name>
    <dbReference type="NCBI Taxonomy" id="109895"/>
    <lineage>
        <taxon>Eukaryota</taxon>
        <taxon>Fungi</taxon>
        <taxon>Fungi incertae sedis</taxon>
        <taxon>Chytridiomycota</taxon>
        <taxon>Chytridiomycota incertae sedis</taxon>
        <taxon>Chytridiomycetes</taxon>
        <taxon>Spizellomycetales</taxon>
        <taxon>Powellomycetaceae</taxon>
        <taxon>Powellomyces</taxon>
    </lineage>
</organism>
<dbReference type="GO" id="GO:0005509">
    <property type="term" value="F:calcium ion binding"/>
    <property type="evidence" value="ECO:0007669"/>
    <property type="project" value="InterPro"/>
</dbReference>
<evidence type="ECO:0000256" key="3">
    <source>
        <dbReference type="ARBA" id="ARBA00022989"/>
    </source>
</evidence>
<reference evidence="8 9" key="1">
    <citation type="journal article" date="2019" name="Sci. Rep.">
        <title>Comparative genomics of chytrid fungi reveal insights into the obligate biotrophic and pathogenic lifestyle of Synchytrium endobioticum.</title>
        <authorList>
            <person name="van de Vossenberg B.T.L.H."/>
            <person name="Warris S."/>
            <person name="Nguyen H.D.T."/>
            <person name="van Gent-Pelzer M.P.E."/>
            <person name="Joly D.L."/>
            <person name="van de Geest H.C."/>
            <person name="Bonants P.J.M."/>
            <person name="Smith D.S."/>
            <person name="Levesque C.A."/>
            <person name="van der Lee T.A.J."/>
        </authorList>
    </citation>
    <scope>NUCLEOTIDE SEQUENCE [LARGE SCALE GENOMIC DNA]</scope>
    <source>
        <strain evidence="8 9">CBS 809.83</strain>
    </source>
</reference>
<gene>
    <name evidence="8" type="ORF">PhCBS80983_g02616</name>
</gene>
<evidence type="ECO:0000256" key="2">
    <source>
        <dbReference type="ARBA" id="ARBA00022692"/>
    </source>
</evidence>
<keyword evidence="3 6" id="KW-1133">Transmembrane helix</keyword>
<dbReference type="PANTHER" id="PTHR12883:SF0">
    <property type="entry name" value="PAT COMPLEX SUBUNIT CCDC47"/>
    <property type="match status" value="1"/>
</dbReference>
<evidence type="ECO:0000256" key="1">
    <source>
        <dbReference type="ARBA" id="ARBA00004167"/>
    </source>
</evidence>
<comment type="subcellular location">
    <subcellularLocation>
        <location evidence="1">Membrane</location>
        <topology evidence="1">Single-pass membrane protein</topology>
    </subcellularLocation>
</comment>
<dbReference type="AlphaFoldDB" id="A0A507E5X2"/>
<feature type="region of interest" description="Disordered" evidence="5">
    <location>
        <begin position="375"/>
        <end position="420"/>
    </location>
</feature>
<feature type="compositionally biased region" description="Basic and acidic residues" evidence="5">
    <location>
        <begin position="375"/>
        <end position="411"/>
    </location>
</feature>
<name>A0A507E5X2_9FUNG</name>